<dbReference type="Proteomes" id="UP000614058">
    <property type="component" value="Unassembled WGS sequence"/>
</dbReference>
<organism evidence="1 2">
    <name type="scientific">Kingella bonacorsii</name>
    <dbReference type="NCBI Taxonomy" id="2796361"/>
    <lineage>
        <taxon>Bacteria</taxon>
        <taxon>Pseudomonadati</taxon>
        <taxon>Pseudomonadota</taxon>
        <taxon>Betaproteobacteria</taxon>
        <taxon>Neisseriales</taxon>
        <taxon>Neisseriaceae</taxon>
        <taxon>Kingella</taxon>
    </lineage>
</organism>
<proteinExistence type="predicted"/>
<evidence type="ECO:0000313" key="1">
    <source>
        <dbReference type="EMBL" id="MBK0395541.1"/>
    </source>
</evidence>
<protein>
    <submittedName>
        <fullName evidence="1">Uncharacterized protein</fullName>
    </submittedName>
</protein>
<name>A0ABS1BQJ5_9NEIS</name>
<sequence>MAASRGSRPIQPNPKKLSDRQTFLIDLSLNLGKTLAEIRQMSEYDLQLYAAYAAEHMLPTRRAEIYAAQTAYIVAQTMGGYKGVFEDFLLHKADEPSGQDFFDDFDPV</sequence>
<gene>
    <name evidence="1" type="ORF">JDW22_02780</name>
</gene>
<dbReference type="EMBL" id="JAEHNZ010000001">
    <property type="protein sequence ID" value="MBK0395541.1"/>
    <property type="molecule type" value="Genomic_DNA"/>
</dbReference>
<evidence type="ECO:0000313" key="2">
    <source>
        <dbReference type="Proteomes" id="UP000614058"/>
    </source>
</evidence>
<comment type="caution">
    <text evidence="1">The sequence shown here is derived from an EMBL/GenBank/DDBJ whole genome shotgun (WGS) entry which is preliminary data.</text>
</comment>
<dbReference type="RefSeq" id="WP_200521608.1">
    <property type="nucleotide sequence ID" value="NZ_JAEHNZ010000001.1"/>
</dbReference>
<accession>A0ABS1BQJ5</accession>
<keyword evidence="2" id="KW-1185">Reference proteome</keyword>
<reference evidence="1 2" key="1">
    <citation type="journal article" date="2021" name="Pathogens">
        <title>Isolation and Characterization of Kingella bonacorsii sp. nov., A Novel Kingella Species Detected in a Stable Periodontitis Subject.</title>
        <authorList>
            <person name="Antezack A."/>
            <person name="Boxberger M."/>
            <person name="Rolland C."/>
            <person name="Monnet-Corti V."/>
            <person name="La Scola B."/>
        </authorList>
    </citation>
    <scope>NUCLEOTIDE SEQUENCE [LARGE SCALE GENOMIC DNA]</scope>
    <source>
        <strain evidence="1 2">Marseille-Q4569</strain>
    </source>
</reference>